<dbReference type="Proteomes" id="UP000309038">
    <property type="component" value="Unassembled WGS sequence"/>
</dbReference>
<organism evidence="6 7">
    <name type="scientific">Hermanssonia centrifuga</name>
    <dbReference type="NCBI Taxonomy" id="98765"/>
    <lineage>
        <taxon>Eukaryota</taxon>
        <taxon>Fungi</taxon>
        <taxon>Dikarya</taxon>
        <taxon>Basidiomycota</taxon>
        <taxon>Agaricomycotina</taxon>
        <taxon>Agaricomycetes</taxon>
        <taxon>Polyporales</taxon>
        <taxon>Meruliaceae</taxon>
        <taxon>Hermanssonia</taxon>
    </lineage>
</organism>
<reference evidence="6 7" key="1">
    <citation type="submission" date="2019-02" db="EMBL/GenBank/DDBJ databases">
        <title>Genome sequencing of the rare red list fungi Phlebia centrifuga.</title>
        <authorList>
            <person name="Buettner E."/>
            <person name="Kellner H."/>
        </authorList>
    </citation>
    <scope>NUCLEOTIDE SEQUENCE [LARGE SCALE GENOMIC DNA]</scope>
    <source>
        <strain evidence="6 7">DSM 108282</strain>
    </source>
</reference>
<gene>
    <name evidence="6" type="ORF">EW026_g6995</name>
</gene>
<dbReference type="EMBL" id="SGPJ01000439">
    <property type="protein sequence ID" value="THG94491.1"/>
    <property type="molecule type" value="Genomic_DNA"/>
</dbReference>
<dbReference type="CDD" id="cd19143">
    <property type="entry name" value="AKR_AKR6C1_2"/>
    <property type="match status" value="1"/>
</dbReference>
<dbReference type="PANTHER" id="PTHR43150:SF2">
    <property type="entry name" value="HYPERKINETIC, ISOFORM M"/>
    <property type="match status" value="1"/>
</dbReference>
<evidence type="ECO:0000256" key="3">
    <source>
        <dbReference type="ARBA" id="ARBA00023002"/>
    </source>
</evidence>
<dbReference type="PANTHER" id="PTHR43150">
    <property type="entry name" value="HYPERKINETIC, ISOFORM M"/>
    <property type="match status" value="1"/>
</dbReference>
<keyword evidence="2" id="KW-0521">NADP</keyword>
<evidence type="ECO:0000259" key="5">
    <source>
        <dbReference type="Pfam" id="PF00248"/>
    </source>
</evidence>
<dbReference type="InterPro" id="IPR005399">
    <property type="entry name" value="K_chnl_volt-dep_bsu_KCNAB-rel"/>
</dbReference>
<evidence type="ECO:0000313" key="7">
    <source>
        <dbReference type="Proteomes" id="UP000309038"/>
    </source>
</evidence>
<evidence type="ECO:0000256" key="4">
    <source>
        <dbReference type="SAM" id="MobiDB-lite"/>
    </source>
</evidence>
<dbReference type="Pfam" id="PF00248">
    <property type="entry name" value="Aldo_ket_red"/>
    <property type="match status" value="1"/>
</dbReference>
<accession>A0A4S4K998</accession>
<evidence type="ECO:0000256" key="2">
    <source>
        <dbReference type="ARBA" id="ARBA00022857"/>
    </source>
</evidence>
<protein>
    <recommendedName>
        <fullName evidence="5">NADP-dependent oxidoreductase domain-containing protein</fullName>
    </recommendedName>
</protein>
<dbReference type="PRINTS" id="PR01577">
    <property type="entry name" value="KCNABCHANNEL"/>
</dbReference>
<dbReference type="SUPFAM" id="SSF51430">
    <property type="entry name" value="NAD(P)-linked oxidoreductase"/>
    <property type="match status" value="1"/>
</dbReference>
<name>A0A4S4K998_9APHY</name>
<feature type="region of interest" description="Disordered" evidence="4">
    <location>
        <begin position="341"/>
        <end position="360"/>
    </location>
</feature>
<dbReference type="AlphaFoldDB" id="A0A4S4K998"/>
<comment type="caution">
    <text evidence="6">The sequence shown here is derived from an EMBL/GenBank/DDBJ whole genome shotgun (WGS) entry which is preliminary data.</text>
</comment>
<dbReference type="InterPro" id="IPR023210">
    <property type="entry name" value="NADP_OxRdtase_dom"/>
</dbReference>
<comment type="similarity">
    <text evidence="1">Belongs to the shaker potassium channel beta subunit family.</text>
</comment>
<feature type="domain" description="NADP-dependent oxidoreductase" evidence="5">
    <location>
        <begin position="34"/>
        <end position="338"/>
    </location>
</feature>
<dbReference type="InterPro" id="IPR036812">
    <property type="entry name" value="NAD(P)_OxRdtase_dom_sf"/>
</dbReference>
<evidence type="ECO:0000313" key="6">
    <source>
        <dbReference type="EMBL" id="THG94491.1"/>
    </source>
</evidence>
<dbReference type="GO" id="GO:0016491">
    <property type="term" value="F:oxidoreductase activity"/>
    <property type="evidence" value="ECO:0007669"/>
    <property type="project" value="UniProtKB-KW"/>
</dbReference>
<keyword evidence="3" id="KW-0560">Oxidoreductase</keyword>
<keyword evidence="7" id="KW-1185">Reference proteome</keyword>
<sequence length="360" mass="40248">MSTDASSNYKEYDPKGMPFRRLGSSGLRVPVFSLGGWLTIGQTVVGDPVKEIMKVAFENGINMFDTAEGYSAGNSEIEMGRVIKELNLRRTDLIITTKLFFGTRQGPNDKGLSRKHIIEGTKASLERLQLDYVDVLFAHRPDATVPMEEVVRAFNFVIEKGWAFYWATSEWSAYEIEEAHHVADKLGLIAPIAEQCQHHMLHRDRPEKEYAPLYKKYDLGTTVWSALASGLLTGKYNNGVPEDSRFATHKDFFQKTLDTLDQEEGLAKIEKVKKLTKLAEEELGCNTAQLALAWVARHPTTSTVILGATKPAQVLDNLKAIEVIPKLTPEVLEKIEQILGNKPSPENTFGRPALDKFGPQ</sequence>
<proteinExistence type="inferred from homology"/>
<evidence type="ECO:0000256" key="1">
    <source>
        <dbReference type="ARBA" id="ARBA00006515"/>
    </source>
</evidence>
<dbReference type="Gene3D" id="3.20.20.100">
    <property type="entry name" value="NADP-dependent oxidoreductase domain"/>
    <property type="match status" value="1"/>
</dbReference>